<feature type="chain" id="PRO_5009527125" description="Glucose/Sorbosone dehydrogenase domain-containing protein" evidence="2">
    <location>
        <begin position="23"/>
        <end position="161"/>
    </location>
</feature>
<protein>
    <recommendedName>
        <fullName evidence="3">Glucose/Sorbosone dehydrogenase domain-containing protein</fullName>
    </recommendedName>
</protein>
<dbReference type="Proteomes" id="UP000179076">
    <property type="component" value="Unassembled WGS sequence"/>
</dbReference>
<accession>A0A1F6V341</accession>
<evidence type="ECO:0000313" key="4">
    <source>
        <dbReference type="EMBL" id="OGI63854.1"/>
    </source>
</evidence>
<dbReference type="InterPro" id="IPR011042">
    <property type="entry name" value="6-blade_b-propeller_TolB-like"/>
</dbReference>
<organism evidence="4 5">
    <name type="scientific">Candidatus Muproteobacteria bacterium RBG_16_60_9</name>
    <dbReference type="NCBI Taxonomy" id="1817755"/>
    <lineage>
        <taxon>Bacteria</taxon>
        <taxon>Pseudomonadati</taxon>
        <taxon>Pseudomonadota</taxon>
        <taxon>Candidatus Muproteobacteria</taxon>
    </lineage>
</organism>
<dbReference type="InterPro" id="IPR012938">
    <property type="entry name" value="Glc/Sorbosone_DH"/>
</dbReference>
<dbReference type="AlphaFoldDB" id="A0A1F6V341"/>
<name>A0A1F6V341_9PROT</name>
<evidence type="ECO:0000259" key="3">
    <source>
        <dbReference type="Pfam" id="PF07995"/>
    </source>
</evidence>
<evidence type="ECO:0000256" key="2">
    <source>
        <dbReference type="SAM" id="SignalP"/>
    </source>
</evidence>
<dbReference type="PANTHER" id="PTHR19328:SF75">
    <property type="entry name" value="ALDOSE SUGAR DEHYDROGENASE YLII"/>
    <property type="match status" value="1"/>
</dbReference>
<comment type="caution">
    <text evidence="4">The sequence shown here is derived from an EMBL/GenBank/DDBJ whole genome shotgun (WGS) entry which is preliminary data.</text>
</comment>
<feature type="region of interest" description="Disordered" evidence="1">
    <location>
        <begin position="27"/>
        <end position="49"/>
    </location>
</feature>
<proteinExistence type="predicted"/>
<feature type="domain" description="Glucose/Sorbosone dehydrogenase" evidence="3">
    <location>
        <begin position="85"/>
        <end position="159"/>
    </location>
</feature>
<dbReference type="PANTHER" id="PTHR19328">
    <property type="entry name" value="HEDGEHOG-INTERACTING PROTEIN"/>
    <property type="match status" value="1"/>
</dbReference>
<feature type="signal peptide" evidence="2">
    <location>
        <begin position="1"/>
        <end position="22"/>
    </location>
</feature>
<evidence type="ECO:0000256" key="1">
    <source>
        <dbReference type="SAM" id="MobiDB-lite"/>
    </source>
</evidence>
<dbReference type="Pfam" id="PF07995">
    <property type="entry name" value="GSDH"/>
    <property type="match status" value="1"/>
</dbReference>
<evidence type="ECO:0000313" key="5">
    <source>
        <dbReference type="Proteomes" id="UP000179076"/>
    </source>
</evidence>
<reference evidence="4 5" key="1">
    <citation type="journal article" date="2016" name="Nat. Commun.">
        <title>Thousands of microbial genomes shed light on interconnected biogeochemical processes in an aquifer system.</title>
        <authorList>
            <person name="Anantharaman K."/>
            <person name="Brown C.T."/>
            <person name="Hug L.A."/>
            <person name="Sharon I."/>
            <person name="Castelle C.J."/>
            <person name="Probst A.J."/>
            <person name="Thomas B.C."/>
            <person name="Singh A."/>
            <person name="Wilkins M.J."/>
            <person name="Karaoz U."/>
            <person name="Brodie E.L."/>
            <person name="Williams K.H."/>
            <person name="Hubbard S.S."/>
            <person name="Banfield J.F."/>
        </authorList>
    </citation>
    <scope>NUCLEOTIDE SEQUENCE [LARGE SCALE GENOMIC DNA]</scope>
</reference>
<keyword evidence="2" id="KW-0732">Signal</keyword>
<dbReference type="SUPFAM" id="SSF50952">
    <property type="entry name" value="Soluble quinoprotein glucose dehydrogenase"/>
    <property type="match status" value="1"/>
</dbReference>
<dbReference type="EMBL" id="MFSP01000146">
    <property type="protein sequence ID" value="OGI63854.1"/>
    <property type="molecule type" value="Genomic_DNA"/>
</dbReference>
<sequence length="161" mass="16634">MAPLVHLVRRLALLAVTVALLAACGSGVSRSGGSTPAPNPSPTPTPSPTFGLNQRVTVSGLQFPTALPQPTPLQTVAAFPNISFSEPVFITHAGDGGNRLFVVEKAGTIRVFANNAAVANSGVFLNISAQVLSDGEQGLLGLAFDPDYATNGFFYVYYSVG</sequence>
<dbReference type="Gene3D" id="2.120.10.30">
    <property type="entry name" value="TolB, C-terminal domain"/>
    <property type="match status" value="1"/>
</dbReference>
<feature type="compositionally biased region" description="Pro residues" evidence="1">
    <location>
        <begin position="37"/>
        <end position="47"/>
    </location>
</feature>
<gene>
    <name evidence="4" type="ORF">A2W18_11435</name>
</gene>
<dbReference type="InterPro" id="IPR011041">
    <property type="entry name" value="Quinoprot_gluc/sorb_DH_b-prop"/>
</dbReference>